<evidence type="ECO:0000256" key="1">
    <source>
        <dbReference type="ARBA" id="ARBA00022723"/>
    </source>
</evidence>
<dbReference type="PATRIC" id="fig|1666911.3.peg.500"/>
<keyword evidence="1" id="KW-0479">Metal-binding</keyword>
<proteinExistence type="predicted"/>
<dbReference type="InterPro" id="IPR011707">
    <property type="entry name" value="Cu-oxidase-like_N"/>
</dbReference>
<dbReference type="InterPro" id="IPR002355">
    <property type="entry name" value="Cu_oxidase_Cu_BS"/>
</dbReference>
<evidence type="ECO:0000259" key="5">
    <source>
        <dbReference type="Pfam" id="PF07732"/>
    </source>
</evidence>
<feature type="domain" description="Plastocyanin-like" evidence="4">
    <location>
        <begin position="385"/>
        <end position="492"/>
    </location>
</feature>
<comment type="caution">
    <text evidence="6">The sequence shown here is derived from an EMBL/GenBank/DDBJ whole genome shotgun (WGS) entry which is preliminary data.</text>
</comment>
<dbReference type="PANTHER" id="PTHR11709">
    <property type="entry name" value="MULTI-COPPER OXIDASE"/>
    <property type="match status" value="1"/>
</dbReference>
<evidence type="ECO:0000259" key="4">
    <source>
        <dbReference type="Pfam" id="PF07731"/>
    </source>
</evidence>
<sequence>MKRRQFNRCFGRCLAATVVSPLLVQCDRPELGGQAYQALPRLSSQNGLLDVSLVAQAQRKPSTRTAAGRLTKRLTYYAGTSNAGTSNAGTCPILEARPGDTLRLTLVNELEQSTNLHFHGLHISPEVDNVFREVAAGDRYTYEFQIPKNHPAVTGWYHPHYHGLVAEQVFGGLAGPIIIRGDLDDIPEIQQAEEALLLLQDFDPALIADPAILSPLAKKWGREGPLLLANGQQNPVIEVPQNGLLRLRLINASASRIYRLQLNNHPWHLIATDRGAITKPAALGILSLSPGERAELLISGQRSPGDYPIVSLPYDRGIGEMVAAMGDAVAQMPGVTRPQETILATLRYMPRQRTVPLPLPQQLISVEPLPAPQTTREFVLNHGVDASIGATGFIINNQAFAMNRVNTQVVLNTVEDWRIINKASMDHPFHLHTNRFQVIERNGQPEALSAWKDTVAIGPYETATLRVKFEDFTGRTVYHCHILDHEDQGMMGIAEIM</sequence>
<evidence type="ECO:0000313" key="6">
    <source>
        <dbReference type="EMBL" id="KPQ35284.1"/>
    </source>
</evidence>
<dbReference type="EMBL" id="LJZR01000013">
    <property type="protein sequence ID" value="KPQ35284.1"/>
    <property type="molecule type" value="Genomic_DNA"/>
</dbReference>
<dbReference type="CDD" id="cd13900">
    <property type="entry name" value="CuRO_3_Tth-MCO_like"/>
    <property type="match status" value="1"/>
</dbReference>
<dbReference type="AlphaFoldDB" id="A0A0P7ZQB6"/>
<feature type="domain" description="Plastocyanin-like" evidence="5">
    <location>
        <begin position="90"/>
        <end position="181"/>
    </location>
</feature>
<dbReference type="GO" id="GO:0005507">
    <property type="term" value="F:copper ion binding"/>
    <property type="evidence" value="ECO:0007669"/>
    <property type="project" value="InterPro"/>
</dbReference>
<dbReference type="SUPFAM" id="SSF49503">
    <property type="entry name" value="Cupredoxins"/>
    <property type="match status" value="3"/>
</dbReference>
<dbReference type="STRING" id="1666911.HLUCCA11_11380"/>
<feature type="domain" description="Plastocyanin-like" evidence="3">
    <location>
        <begin position="230"/>
        <end position="311"/>
    </location>
</feature>
<dbReference type="CDD" id="cd13853">
    <property type="entry name" value="CuRO_1_Tth-MCO_like"/>
    <property type="match status" value="1"/>
</dbReference>
<name>A0A0P7ZQB6_9CYAN</name>
<evidence type="ECO:0000256" key="2">
    <source>
        <dbReference type="ARBA" id="ARBA00023002"/>
    </source>
</evidence>
<gene>
    <name evidence="6" type="ORF">HLUCCA11_11380</name>
</gene>
<dbReference type="InterPro" id="IPR008972">
    <property type="entry name" value="Cupredoxin"/>
</dbReference>
<dbReference type="Pfam" id="PF07731">
    <property type="entry name" value="Cu-oxidase_2"/>
    <property type="match status" value="1"/>
</dbReference>
<dbReference type="GO" id="GO:0016491">
    <property type="term" value="F:oxidoreductase activity"/>
    <property type="evidence" value="ECO:0007669"/>
    <property type="project" value="UniProtKB-KW"/>
</dbReference>
<evidence type="ECO:0000313" key="7">
    <source>
        <dbReference type="Proteomes" id="UP000050465"/>
    </source>
</evidence>
<reference evidence="6 7" key="1">
    <citation type="submission" date="2015-09" db="EMBL/GenBank/DDBJ databases">
        <title>Identification and resolution of microdiversity through metagenomic sequencing of parallel consortia.</title>
        <authorList>
            <person name="Nelson W.C."/>
            <person name="Romine M.F."/>
            <person name="Lindemann S.R."/>
        </authorList>
    </citation>
    <scope>NUCLEOTIDE SEQUENCE [LARGE SCALE GENOMIC DNA]</scope>
    <source>
        <strain evidence="6">Ana</strain>
    </source>
</reference>
<dbReference type="InterPro" id="IPR001117">
    <property type="entry name" value="Cu-oxidase_2nd"/>
</dbReference>
<keyword evidence="2" id="KW-0560">Oxidoreductase</keyword>
<organism evidence="6 7">
    <name type="scientific">Phormidesmis priestleyi Ana</name>
    <dbReference type="NCBI Taxonomy" id="1666911"/>
    <lineage>
        <taxon>Bacteria</taxon>
        <taxon>Bacillati</taxon>
        <taxon>Cyanobacteriota</taxon>
        <taxon>Cyanophyceae</taxon>
        <taxon>Leptolyngbyales</taxon>
        <taxon>Leptolyngbyaceae</taxon>
        <taxon>Phormidesmis</taxon>
    </lineage>
</organism>
<dbReference type="Pfam" id="PF00394">
    <property type="entry name" value="Cu-oxidase"/>
    <property type="match status" value="1"/>
</dbReference>
<dbReference type="Gene3D" id="2.60.40.420">
    <property type="entry name" value="Cupredoxins - blue copper proteins"/>
    <property type="match status" value="3"/>
</dbReference>
<protein>
    <submittedName>
        <fullName evidence="6">Putative multicopper oxidase</fullName>
    </submittedName>
</protein>
<accession>A0A0P7ZQB6</accession>
<dbReference type="Pfam" id="PF07732">
    <property type="entry name" value="Cu-oxidase_3"/>
    <property type="match status" value="1"/>
</dbReference>
<dbReference type="Proteomes" id="UP000050465">
    <property type="component" value="Unassembled WGS sequence"/>
</dbReference>
<dbReference type="InterPro" id="IPR045087">
    <property type="entry name" value="Cu-oxidase_fam"/>
</dbReference>
<dbReference type="PANTHER" id="PTHR11709:SF2">
    <property type="entry name" value="MULTICOPPER OXIDASE LPR1"/>
    <property type="match status" value="1"/>
</dbReference>
<evidence type="ECO:0000259" key="3">
    <source>
        <dbReference type="Pfam" id="PF00394"/>
    </source>
</evidence>
<dbReference type="PROSITE" id="PS00080">
    <property type="entry name" value="MULTICOPPER_OXIDASE2"/>
    <property type="match status" value="1"/>
</dbReference>
<dbReference type="InterPro" id="IPR011706">
    <property type="entry name" value="Cu-oxidase_C"/>
</dbReference>